<evidence type="ECO:0000256" key="10">
    <source>
        <dbReference type="SAM" id="Phobius"/>
    </source>
</evidence>
<dbReference type="SMART" id="SM00388">
    <property type="entry name" value="HisKA"/>
    <property type="match status" value="1"/>
</dbReference>
<keyword evidence="10" id="KW-1133">Transmembrane helix</keyword>
<keyword evidence="10" id="KW-0812">Transmembrane</keyword>
<evidence type="ECO:0000256" key="7">
    <source>
        <dbReference type="ARBA" id="ARBA00022777"/>
    </source>
</evidence>
<feature type="domain" description="Histidine kinase" evidence="11">
    <location>
        <begin position="292"/>
        <end position="541"/>
    </location>
</feature>
<dbReference type="Gene3D" id="3.30.565.10">
    <property type="entry name" value="Histidine kinase-like ATPase, C-terminal domain"/>
    <property type="match status" value="1"/>
</dbReference>
<dbReference type="GO" id="GO:0000155">
    <property type="term" value="F:phosphorelay sensor kinase activity"/>
    <property type="evidence" value="ECO:0007669"/>
    <property type="project" value="InterPro"/>
</dbReference>
<dbReference type="SMART" id="SM00304">
    <property type="entry name" value="HAMP"/>
    <property type="match status" value="1"/>
</dbReference>
<dbReference type="SUPFAM" id="SSF158472">
    <property type="entry name" value="HAMP domain-like"/>
    <property type="match status" value="1"/>
</dbReference>
<dbReference type="InterPro" id="IPR003661">
    <property type="entry name" value="HisK_dim/P_dom"/>
</dbReference>
<dbReference type="InterPro" id="IPR036890">
    <property type="entry name" value="HATPase_C_sf"/>
</dbReference>
<dbReference type="SUPFAM" id="SSF55874">
    <property type="entry name" value="ATPase domain of HSP90 chaperone/DNA topoisomerase II/histidine kinase"/>
    <property type="match status" value="1"/>
</dbReference>
<evidence type="ECO:0000256" key="6">
    <source>
        <dbReference type="ARBA" id="ARBA00022741"/>
    </source>
</evidence>
<dbReference type="InterPro" id="IPR000014">
    <property type="entry name" value="PAS"/>
</dbReference>
<dbReference type="NCBIfam" id="TIGR00229">
    <property type="entry name" value="sensory_box"/>
    <property type="match status" value="1"/>
</dbReference>
<keyword evidence="8" id="KW-0067">ATP-binding</keyword>
<gene>
    <name evidence="14" type="ORF">MED297_02672</name>
</gene>
<dbReference type="PANTHER" id="PTHR43065">
    <property type="entry name" value="SENSOR HISTIDINE KINASE"/>
    <property type="match status" value="1"/>
</dbReference>
<keyword evidence="15" id="KW-1185">Reference proteome</keyword>
<dbReference type="Pfam" id="PF00512">
    <property type="entry name" value="HisKA"/>
    <property type="match status" value="1"/>
</dbReference>
<accession>A4BER1</accession>
<dbReference type="PROSITE" id="PS50885">
    <property type="entry name" value="HAMP"/>
    <property type="match status" value="1"/>
</dbReference>
<keyword evidence="7 14" id="KW-0418">Kinase</keyword>
<dbReference type="SMART" id="SM00091">
    <property type="entry name" value="PAS"/>
    <property type="match status" value="1"/>
</dbReference>
<name>A4BER1_9GAMM</name>
<dbReference type="SUPFAM" id="SSF55785">
    <property type="entry name" value="PYP-like sensor domain (PAS domain)"/>
    <property type="match status" value="1"/>
</dbReference>
<dbReference type="InterPro" id="IPR004358">
    <property type="entry name" value="Sig_transdc_His_kin-like_C"/>
</dbReference>
<keyword evidence="4" id="KW-0597">Phosphoprotein</keyword>
<evidence type="ECO:0000259" key="12">
    <source>
        <dbReference type="PROSITE" id="PS50112"/>
    </source>
</evidence>
<dbReference type="GO" id="GO:0006355">
    <property type="term" value="P:regulation of DNA-templated transcription"/>
    <property type="evidence" value="ECO:0007669"/>
    <property type="project" value="InterPro"/>
</dbReference>
<sequence>MMKFRSLSQRLSFGYISGTVILGALLTLFDVTELGMMAQFALSILAIVAVFLVIHLFFYRHFLRPVHHLIQITRELANSNNSQVRAQKLFDDELGDLVDALNEMINQIQLREEIIISERDRVAIALEQADDYARVTQSTNKKLEFEVKVRKRIEAKLTDFQKFLNSIINSMPSGLIAVDENLTVTQWNQEASNISGTPDSNAIGRPVQDVFPLFGGHKDWIADVWRDNKNRTLRNQLSPYSGRRFDIVVYPLKNTETPSAVIRIDDVSEKYKMEEAMVQSEKVKSLGGMAAGMAHEINNPISAIIQNVQNIQRRLDPELSANIEVAQRHQVDLHQMQAYMKDRRILSFLNHISESGVRSSQLVTNMLQFSRASDLRLQPCLMVDVLEKAVNIAVTDDQLYGVKGAFELNIDQDFKAPEATVMGVFNELEQVFLNLIKNAAQAINERRLTLNDIDEGIITLQLTQSDRHCLVRVSDNGIGMEANTRKKIFEPFFTTKEVGAGTGLGLSVSYFIVRSHHNGQMTVESSFGSGTVFEISIPLAEG</sequence>
<evidence type="ECO:0000256" key="8">
    <source>
        <dbReference type="ARBA" id="ARBA00022840"/>
    </source>
</evidence>
<feature type="domain" description="PAS" evidence="12">
    <location>
        <begin position="160"/>
        <end position="205"/>
    </location>
</feature>
<keyword evidence="6" id="KW-0547">Nucleotide-binding</keyword>
<dbReference type="EMBL" id="AAOE01000010">
    <property type="protein sequence ID" value="EAR09488.1"/>
    <property type="molecule type" value="Genomic_DNA"/>
</dbReference>
<evidence type="ECO:0000313" key="15">
    <source>
        <dbReference type="Proteomes" id="UP000005953"/>
    </source>
</evidence>
<proteinExistence type="predicted"/>
<dbReference type="Pfam" id="PF00989">
    <property type="entry name" value="PAS"/>
    <property type="match status" value="1"/>
</dbReference>
<comment type="catalytic activity">
    <reaction evidence="1">
        <text>ATP + protein L-histidine = ADP + protein N-phospho-L-histidine.</text>
        <dbReference type="EC" id="2.7.13.3"/>
    </reaction>
</comment>
<keyword evidence="9" id="KW-0902">Two-component regulatory system</keyword>
<evidence type="ECO:0000313" key="14">
    <source>
        <dbReference type="EMBL" id="EAR09488.1"/>
    </source>
</evidence>
<dbReference type="Gene3D" id="1.10.287.130">
    <property type="match status" value="1"/>
</dbReference>
<dbReference type="PRINTS" id="PR00344">
    <property type="entry name" value="BCTRLSENSOR"/>
</dbReference>
<dbReference type="InterPro" id="IPR005467">
    <property type="entry name" value="His_kinase_dom"/>
</dbReference>
<dbReference type="InterPro" id="IPR003660">
    <property type="entry name" value="HAMP_dom"/>
</dbReference>
<feature type="domain" description="HAMP" evidence="13">
    <location>
        <begin position="60"/>
        <end position="113"/>
    </location>
</feature>
<dbReference type="CDD" id="cd00082">
    <property type="entry name" value="HisKA"/>
    <property type="match status" value="1"/>
</dbReference>
<evidence type="ECO:0000256" key="2">
    <source>
        <dbReference type="ARBA" id="ARBA00004370"/>
    </source>
</evidence>
<evidence type="ECO:0000259" key="13">
    <source>
        <dbReference type="PROSITE" id="PS50885"/>
    </source>
</evidence>
<comment type="caution">
    <text evidence="14">The sequence shown here is derived from an EMBL/GenBank/DDBJ whole genome shotgun (WGS) entry which is preliminary data.</text>
</comment>
<dbReference type="Gene3D" id="3.30.450.20">
    <property type="entry name" value="PAS domain"/>
    <property type="match status" value="1"/>
</dbReference>
<dbReference type="GO" id="GO:0005524">
    <property type="term" value="F:ATP binding"/>
    <property type="evidence" value="ECO:0007669"/>
    <property type="project" value="UniProtKB-KW"/>
</dbReference>
<dbReference type="InterPro" id="IPR035965">
    <property type="entry name" value="PAS-like_dom_sf"/>
</dbReference>
<evidence type="ECO:0000256" key="1">
    <source>
        <dbReference type="ARBA" id="ARBA00000085"/>
    </source>
</evidence>
<dbReference type="PROSITE" id="PS50112">
    <property type="entry name" value="PAS"/>
    <property type="match status" value="1"/>
</dbReference>
<dbReference type="PANTHER" id="PTHR43065:SF42">
    <property type="entry name" value="TWO-COMPONENT SENSOR PPRA"/>
    <property type="match status" value="1"/>
</dbReference>
<dbReference type="EC" id="2.7.13.3" evidence="3"/>
<feature type="transmembrane region" description="Helical" evidence="10">
    <location>
        <begin position="12"/>
        <end position="31"/>
    </location>
</feature>
<dbReference type="Pfam" id="PF00672">
    <property type="entry name" value="HAMP"/>
    <property type="match status" value="1"/>
</dbReference>
<dbReference type="AlphaFoldDB" id="A4BER1"/>
<dbReference type="SUPFAM" id="SSF47384">
    <property type="entry name" value="Homodimeric domain of signal transducing histidine kinase"/>
    <property type="match status" value="1"/>
</dbReference>
<dbReference type="PROSITE" id="PS50109">
    <property type="entry name" value="HIS_KIN"/>
    <property type="match status" value="1"/>
</dbReference>
<dbReference type="OrthoDB" id="1931120at2"/>
<keyword evidence="10" id="KW-0472">Membrane</keyword>
<evidence type="ECO:0000256" key="3">
    <source>
        <dbReference type="ARBA" id="ARBA00012438"/>
    </source>
</evidence>
<dbReference type="InterPro" id="IPR013767">
    <property type="entry name" value="PAS_fold"/>
</dbReference>
<evidence type="ECO:0000256" key="5">
    <source>
        <dbReference type="ARBA" id="ARBA00022679"/>
    </source>
</evidence>
<dbReference type="STRING" id="314283.MED297_02672"/>
<dbReference type="InterPro" id="IPR036097">
    <property type="entry name" value="HisK_dim/P_sf"/>
</dbReference>
<protein>
    <recommendedName>
        <fullName evidence="3">histidine kinase</fullName>
        <ecNumber evidence="3">2.7.13.3</ecNumber>
    </recommendedName>
</protein>
<evidence type="ECO:0000256" key="9">
    <source>
        <dbReference type="ARBA" id="ARBA00023012"/>
    </source>
</evidence>
<organism evidence="14 15">
    <name type="scientific">Reinekea blandensis MED297</name>
    <dbReference type="NCBI Taxonomy" id="314283"/>
    <lineage>
        <taxon>Bacteria</taxon>
        <taxon>Pseudomonadati</taxon>
        <taxon>Pseudomonadota</taxon>
        <taxon>Gammaproteobacteria</taxon>
        <taxon>Oceanospirillales</taxon>
        <taxon>Saccharospirillaceae</taxon>
        <taxon>Reinekea</taxon>
    </lineage>
</organism>
<dbReference type="GO" id="GO:0016020">
    <property type="term" value="C:membrane"/>
    <property type="evidence" value="ECO:0007669"/>
    <property type="project" value="UniProtKB-SubCell"/>
</dbReference>
<dbReference type="InterPro" id="IPR003594">
    <property type="entry name" value="HATPase_dom"/>
</dbReference>
<dbReference type="SMART" id="SM00387">
    <property type="entry name" value="HATPase_c"/>
    <property type="match status" value="1"/>
</dbReference>
<keyword evidence="5" id="KW-0808">Transferase</keyword>
<feature type="transmembrane region" description="Helical" evidence="10">
    <location>
        <begin position="37"/>
        <end position="59"/>
    </location>
</feature>
<dbReference type="CDD" id="cd00130">
    <property type="entry name" value="PAS"/>
    <property type="match status" value="1"/>
</dbReference>
<dbReference type="Pfam" id="PF02518">
    <property type="entry name" value="HATPase_c"/>
    <property type="match status" value="1"/>
</dbReference>
<evidence type="ECO:0000259" key="11">
    <source>
        <dbReference type="PROSITE" id="PS50109"/>
    </source>
</evidence>
<dbReference type="CDD" id="cd06225">
    <property type="entry name" value="HAMP"/>
    <property type="match status" value="1"/>
</dbReference>
<dbReference type="Gene3D" id="6.10.340.10">
    <property type="match status" value="1"/>
</dbReference>
<dbReference type="HOGENOM" id="CLU_021149_1_0_6"/>
<reference evidence="14 15" key="1">
    <citation type="submission" date="2006-02" db="EMBL/GenBank/DDBJ databases">
        <authorList>
            <person name="Pinhassi J."/>
            <person name="Pedros-Alio C."/>
            <person name="Ferriera S."/>
            <person name="Johnson J."/>
            <person name="Kravitz S."/>
            <person name="Halpern A."/>
            <person name="Remington K."/>
            <person name="Beeson K."/>
            <person name="Tran B."/>
            <person name="Rogers Y.-H."/>
            <person name="Friedman R."/>
            <person name="Venter J.C."/>
        </authorList>
    </citation>
    <scope>NUCLEOTIDE SEQUENCE [LARGE SCALE GENOMIC DNA]</scope>
    <source>
        <strain evidence="14 15">MED297</strain>
    </source>
</reference>
<comment type="subcellular location">
    <subcellularLocation>
        <location evidence="2">Membrane</location>
    </subcellularLocation>
</comment>
<evidence type="ECO:0000256" key="4">
    <source>
        <dbReference type="ARBA" id="ARBA00022553"/>
    </source>
</evidence>
<dbReference type="RefSeq" id="WP_008047155.1">
    <property type="nucleotide sequence ID" value="NZ_CH724153.1"/>
</dbReference>
<dbReference type="Proteomes" id="UP000005953">
    <property type="component" value="Unassembled WGS sequence"/>
</dbReference>